<keyword evidence="2" id="KW-1185">Reference proteome</keyword>
<protein>
    <submittedName>
        <fullName evidence="1">Uncharacterized protein</fullName>
    </submittedName>
</protein>
<dbReference type="EMBL" id="JAPHNI010001282">
    <property type="protein sequence ID" value="KAJ8106066.1"/>
    <property type="molecule type" value="Genomic_DNA"/>
</dbReference>
<comment type="caution">
    <text evidence="1">The sequence shown here is derived from an EMBL/GenBank/DDBJ whole genome shotgun (WGS) entry which is preliminary data.</text>
</comment>
<evidence type="ECO:0000313" key="1">
    <source>
        <dbReference type="EMBL" id="KAJ8106066.1"/>
    </source>
</evidence>
<dbReference type="Proteomes" id="UP001153331">
    <property type="component" value="Unassembled WGS sequence"/>
</dbReference>
<evidence type="ECO:0000313" key="2">
    <source>
        <dbReference type="Proteomes" id="UP001153331"/>
    </source>
</evidence>
<accession>A0ACC2HU75</accession>
<sequence length="1084" mass="120667">MARPRVDLHGRDGDAHVLEADTGNFEGVRGGVTMAGEGGGRNVAGMSPVLRPETMARDTIIIKTHDGDGYTMKTHIEDIYRLRHRETLADAVKDGKFSLMTEGGNIILPAFWDRVVGPAAVVQVVLPSDILDPDVAAYLPYGNTTRPGYPSRRPSIPLSIGSVQNVDVDVGRRSSQDRARAGNGSELNDLESGSGDSDSERTSSGSEAESLASADTLSEIVRQVRSPMDDDGNDLVFKVDTGVTTSLGRDTANANNTLNTPQPVGDTESVSIAKVVSSQAEGRTWLQIFVLPGPRTASTHLDESIRWFHQRAATLDLNSFRETCLKIPGLSGRLQQLVRKTFDKVEKEKLKIYLDGMFIEPGTVLRADECNQKTNSESVIFSCIPYFDLQTPAKKVSDTGKVSRFPSRTLMQSYYPYEPVQERDAEQAYRKFVNEQRDALVHVPNMWIVNIGSSVVATCGHQALDTAFAQSIKLVAMDRNSTRDADHDRNIIVTDWNGRKILYTVGECRSYFQMEQKLKELQWCSSHLSDEIQLSWKTGDDQVKVTPGMWAGILRQKDNLAIHLSILGDDKSTEGAAQPPSLPALSSKPFFHWPQKTDTDDALSDETRSNRCLQLVEKAMLSEVLSSRVSYGLVEKTFTSTEYYRDLPQNSAKDVKSSSLSLQAGYDKSKKLKEKGFLTCHQALVLHQHGEVVKRTSALCDSMHSMLALFVTDDDNSPMLRKAWTGVQRICDVATKILGRQAVDSNSIDSEPSKRSATQQGWFVRPDISGVDESAPKPLRTSKRCKKCSAFKTYNTSSAALLHAKEHLNDENHLRSQYKPEDCVLNYAQMQLEVWNKGFIAILTKACQEAQRLVGQAKDISDGVINEDGQMSDLYMMPRSLIGAFRQLLVFFFAVERTLFYTERSLEEGMDVLGRMETSLFSSSGLETIEMFGNGARAALAAAHSELCAMVRSPGPLDTFGRLSLSPEYVCSWLMRRLIVKPLEKSMTVSDMYREYLSTIQFQVNHRPSKRVLRSINLLQEEIAALQEVNTQQSRLIANYLNVLDDTTYEEDIPYRRALFSYERMNTATCSPGAVPFQTAPSRV</sequence>
<reference evidence="1" key="1">
    <citation type="submission" date="2022-11" db="EMBL/GenBank/DDBJ databases">
        <title>Genome Sequence of Boeremia exigua.</title>
        <authorList>
            <person name="Buettner E."/>
        </authorList>
    </citation>
    <scope>NUCLEOTIDE SEQUENCE</scope>
    <source>
        <strain evidence="1">CU02</strain>
    </source>
</reference>
<organism evidence="1 2">
    <name type="scientific">Boeremia exigua</name>
    <dbReference type="NCBI Taxonomy" id="749465"/>
    <lineage>
        <taxon>Eukaryota</taxon>
        <taxon>Fungi</taxon>
        <taxon>Dikarya</taxon>
        <taxon>Ascomycota</taxon>
        <taxon>Pezizomycotina</taxon>
        <taxon>Dothideomycetes</taxon>
        <taxon>Pleosporomycetidae</taxon>
        <taxon>Pleosporales</taxon>
        <taxon>Pleosporineae</taxon>
        <taxon>Didymellaceae</taxon>
        <taxon>Boeremia</taxon>
    </lineage>
</organism>
<name>A0ACC2HU75_9PLEO</name>
<proteinExistence type="predicted"/>
<gene>
    <name evidence="1" type="ORF">OPT61_g9787</name>
</gene>